<evidence type="ECO:0000256" key="2">
    <source>
        <dbReference type="ARBA" id="ARBA00022553"/>
    </source>
</evidence>
<dbReference type="GO" id="GO:0043161">
    <property type="term" value="P:proteasome-mediated ubiquitin-dependent protein catabolic process"/>
    <property type="evidence" value="ECO:0007669"/>
    <property type="project" value="UniProtKB-UniRule"/>
</dbReference>
<feature type="compositionally biased region" description="Gly residues" evidence="9">
    <location>
        <begin position="353"/>
        <end position="363"/>
    </location>
</feature>
<dbReference type="InterPro" id="IPR041811">
    <property type="entry name" value="RAD23A/B_UBA1"/>
</dbReference>
<keyword evidence="3" id="KW-0677">Repeat</keyword>
<evidence type="ECO:0000256" key="9">
    <source>
        <dbReference type="SAM" id="MobiDB-lite"/>
    </source>
</evidence>
<comment type="similarity">
    <text evidence="1 8">Belongs to the RAD23 family.</text>
</comment>
<evidence type="ECO:0000256" key="1">
    <source>
        <dbReference type="ARBA" id="ARBA00009878"/>
    </source>
</evidence>
<dbReference type="FunFam" id="1.10.8.10:FF:000003">
    <property type="entry name" value="UV excision repair protein RAD23 homolog"/>
    <property type="match status" value="1"/>
</dbReference>
<comment type="subcellular location">
    <subcellularLocation>
        <location evidence="8">Nucleus</location>
    </subcellularLocation>
    <subcellularLocation>
        <location evidence="8">Cytoplasm</location>
    </subcellularLocation>
</comment>
<name>A0AAD9KA62_9ANNE</name>
<proteinExistence type="inferred from homology"/>
<dbReference type="InterPro" id="IPR000626">
    <property type="entry name" value="Ubiquitin-like_dom"/>
</dbReference>
<dbReference type="SMART" id="SM00213">
    <property type="entry name" value="UBQ"/>
    <property type="match status" value="1"/>
</dbReference>
<dbReference type="InterPro" id="IPR036353">
    <property type="entry name" value="XPC-bd_sf"/>
</dbReference>
<keyword evidence="6 8" id="KW-0234">DNA repair</keyword>
<gene>
    <name evidence="12" type="ORF">LSH36_27g09061</name>
</gene>
<keyword evidence="7 8" id="KW-0539">Nucleus</keyword>
<evidence type="ECO:0000259" key="11">
    <source>
        <dbReference type="PROSITE" id="PS50053"/>
    </source>
</evidence>
<feature type="domain" description="UBA" evidence="10">
    <location>
        <begin position="377"/>
        <end position="418"/>
    </location>
</feature>
<evidence type="ECO:0000256" key="4">
    <source>
        <dbReference type="ARBA" id="ARBA00022763"/>
    </source>
</evidence>
<dbReference type="FunFam" id="1.10.8.10:FF:000002">
    <property type="entry name" value="UV excision repair protein RAD23 homolog"/>
    <property type="match status" value="1"/>
</dbReference>
<dbReference type="Gene3D" id="3.10.20.90">
    <property type="entry name" value="Phosphatidylinositol 3-kinase Catalytic Subunit, Chain A, domain 1"/>
    <property type="match status" value="1"/>
</dbReference>
<dbReference type="SUPFAM" id="SSF54236">
    <property type="entry name" value="Ubiquitin-like"/>
    <property type="match status" value="1"/>
</dbReference>
<dbReference type="GO" id="GO:0043130">
    <property type="term" value="F:ubiquitin binding"/>
    <property type="evidence" value="ECO:0007669"/>
    <property type="project" value="UniProtKB-UniRule"/>
</dbReference>
<comment type="caution">
    <text evidence="12">The sequence shown here is derived from an EMBL/GenBank/DDBJ whole genome shotgun (WGS) entry which is preliminary data.</text>
</comment>
<evidence type="ECO:0000256" key="7">
    <source>
        <dbReference type="ARBA" id="ARBA00023242"/>
    </source>
</evidence>
<dbReference type="InterPro" id="IPR029071">
    <property type="entry name" value="Ubiquitin-like_domsf"/>
</dbReference>
<dbReference type="CDD" id="cd01805">
    <property type="entry name" value="Ubl_Rad23"/>
    <property type="match status" value="1"/>
</dbReference>
<feature type="compositionally biased region" description="Low complexity" evidence="9">
    <location>
        <begin position="273"/>
        <end position="285"/>
    </location>
</feature>
<dbReference type="SUPFAM" id="SSF101238">
    <property type="entry name" value="XPC-binding domain"/>
    <property type="match status" value="1"/>
</dbReference>
<dbReference type="AlphaFoldDB" id="A0AAD9KA62"/>
<dbReference type="FunFam" id="1.10.10.540:FF:000001">
    <property type="entry name" value="UV excision repair protein RAD23 B"/>
    <property type="match status" value="1"/>
</dbReference>
<dbReference type="PRINTS" id="PR01839">
    <property type="entry name" value="RAD23PROTEIN"/>
</dbReference>
<feature type="compositionally biased region" description="Low complexity" evidence="9">
    <location>
        <begin position="252"/>
        <end position="265"/>
    </location>
</feature>
<keyword evidence="8" id="KW-0963">Cytoplasm</keyword>
<organism evidence="12 13">
    <name type="scientific">Paralvinella palmiformis</name>
    <dbReference type="NCBI Taxonomy" id="53620"/>
    <lineage>
        <taxon>Eukaryota</taxon>
        <taxon>Metazoa</taxon>
        <taxon>Spiralia</taxon>
        <taxon>Lophotrochozoa</taxon>
        <taxon>Annelida</taxon>
        <taxon>Polychaeta</taxon>
        <taxon>Sedentaria</taxon>
        <taxon>Canalipalpata</taxon>
        <taxon>Terebellida</taxon>
        <taxon>Terebelliformia</taxon>
        <taxon>Alvinellidae</taxon>
        <taxon>Paralvinella</taxon>
    </lineage>
</organism>
<dbReference type="InterPro" id="IPR015940">
    <property type="entry name" value="UBA"/>
</dbReference>
<reference evidence="12" key="1">
    <citation type="journal article" date="2023" name="Mol. Biol. Evol.">
        <title>Third-Generation Sequencing Reveals the Adaptive Role of the Epigenome in Three Deep-Sea Polychaetes.</title>
        <authorList>
            <person name="Perez M."/>
            <person name="Aroh O."/>
            <person name="Sun Y."/>
            <person name="Lan Y."/>
            <person name="Juniper S.K."/>
            <person name="Young C.R."/>
            <person name="Angers B."/>
            <person name="Qian P.Y."/>
        </authorList>
    </citation>
    <scope>NUCLEOTIDE SEQUENCE</scope>
    <source>
        <strain evidence="12">P08H-3</strain>
    </source>
</reference>
<dbReference type="NCBIfam" id="TIGR00601">
    <property type="entry name" value="rad23"/>
    <property type="match status" value="1"/>
</dbReference>
<feature type="region of interest" description="Disordered" evidence="9">
    <location>
        <begin position="232"/>
        <end position="291"/>
    </location>
</feature>
<evidence type="ECO:0000256" key="3">
    <source>
        <dbReference type="ARBA" id="ARBA00022737"/>
    </source>
</evidence>
<dbReference type="PANTHER" id="PTHR10621:SF0">
    <property type="entry name" value="UV EXCISION REPAIR PROTEIN RAD23"/>
    <property type="match status" value="1"/>
</dbReference>
<dbReference type="Pfam" id="PF00627">
    <property type="entry name" value="UBA"/>
    <property type="match status" value="2"/>
</dbReference>
<evidence type="ECO:0000256" key="6">
    <source>
        <dbReference type="ARBA" id="ARBA00023204"/>
    </source>
</evidence>
<evidence type="ECO:0000259" key="10">
    <source>
        <dbReference type="PROSITE" id="PS50030"/>
    </source>
</evidence>
<dbReference type="Proteomes" id="UP001208570">
    <property type="component" value="Unassembled WGS sequence"/>
</dbReference>
<feature type="region of interest" description="Disordered" evidence="9">
    <location>
        <begin position="95"/>
        <end position="177"/>
    </location>
</feature>
<dbReference type="GO" id="GO:0000502">
    <property type="term" value="C:proteasome complex"/>
    <property type="evidence" value="ECO:0007669"/>
    <property type="project" value="UniProtKB-KW"/>
</dbReference>
<dbReference type="GO" id="GO:0005654">
    <property type="term" value="C:nucleoplasm"/>
    <property type="evidence" value="ECO:0007669"/>
    <property type="project" value="TreeGrafter"/>
</dbReference>
<evidence type="ECO:0000313" key="12">
    <source>
        <dbReference type="EMBL" id="KAK2167504.1"/>
    </source>
</evidence>
<dbReference type="Gene3D" id="1.10.10.540">
    <property type="entry name" value="XPC-binding domain"/>
    <property type="match status" value="1"/>
</dbReference>
<dbReference type="Pfam" id="PF09280">
    <property type="entry name" value="XPC-binding"/>
    <property type="match status" value="1"/>
</dbReference>
<feature type="domain" description="UBA" evidence="10">
    <location>
        <begin position="187"/>
        <end position="227"/>
    </location>
</feature>
<dbReference type="Pfam" id="PF00240">
    <property type="entry name" value="ubiquitin"/>
    <property type="match status" value="1"/>
</dbReference>
<sequence>MLITFKTLQQQTFKIEVEPTESVKSLKDKIASEKGSDYAAEHQKLIYAGKILDDEKLISDYKIEEKNFVVIMVTKLHDNNLNFISSFKPKPKLAEAVKPAEASKPAEQPKPETSQSTGSSGDSTSQAEETKPKEPEKPKADKAEEPAAEAMETTPPSAEKPKAEESTTQPAAPTGIVAAESNLVTGSAYEQMVLEMMNMGFERDQVVRALRASFNNPDRAVEYLLSGIPEQSEAPAPEHAPVVPPTGQQAISPAPQATSASVAPPSVVPPPASQQQSAPSQGPAPGEDPLEFLRSQPQFQQMRQLLQANPSLLPTFLQQIRQSNPELLRMITENQERFVQMLNDPNSELSGGQAQGGGQGGPGEAPSAERSGYIQVTPEEKEAIERLKALGFPEGMCIQAYFACERNEDLAANFLLSQDFDDDQQS</sequence>
<dbReference type="Gene3D" id="1.10.8.10">
    <property type="entry name" value="DNA helicase RuvA subunit, C-terminal domain"/>
    <property type="match status" value="2"/>
</dbReference>
<feature type="compositionally biased region" description="Basic and acidic residues" evidence="9">
    <location>
        <begin position="128"/>
        <end position="145"/>
    </location>
</feature>
<feature type="compositionally biased region" description="Low complexity" evidence="9">
    <location>
        <begin position="113"/>
        <end position="127"/>
    </location>
</feature>
<dbReference type="GO" id="GO:0031593">
    <property type="term" value="F:polyubiquitin modification-dependent protein binding"/>
    <property type="evidence" value="ECO:0007669"/>
    <property type="project" value="UniProtKB-UniRule"/>
</dbReference>
<keyword evidence="13" id="KW-1185">Reference proteome</keyword>
<evidence type="ECO:0000256" key="5">
    <source>
        <dbReference type="ARBA" id="ARBA00022942"/>
    </source>
</evidence>
<dbReference type="PANTHER" id="PTHR10621">
    <property type="entry name" value="UV EXCISION REPAIR PROTEIN RAD23"/>
    <property type="match status" value="1"/>
</dbReference>
<evidence type="ECO:0000256" key="8">
    <source>
        <dbReference type="RuleBase" id="RU367049"/>
    </source>
</evidence>
<comment type="function">
    <text evidence="8">Multiubiquitin chain receptor involved in modulation of proteasomal degradation. Involved in nucleotide excision repair.</text>
</comment>
<dbReference type="InterPro" id="IPR006636">
    <property type="entry name" value="STI1_HS-bd"/>
</dbReference>
<evidence type="ECO:0000313" key="13">
    <source>
        <dbReference type="Proteomes" id="UP001208570"/>
    </source>
</evidence>
<dbReference type="PROSITE" id="PS50030">
    <property type="entry name" value="UBA"/>
    <property type="match status" value="2"/>
</dbReference>
<dbReference type="SMART" id="SM00165">
    <property type="entry name" value="UBA"/>
    <property type="match status" value="2"/>
</dbReference>
<feature type="compositionally biased region" description="Low complexity" evidence="9">
    <location>
        <begin position="148"/>
        <end position="157"/>
    </location>
</feature>
<keyword evidence="2" id="KW-0597">Phosphoprotein</keyword>
<dbReference type="GO" id="GO:0006289">
    <property type="term" value="P:nucleotide-excision repair"/>
    <property type="evidence" value="ECO:0007669"/>
    <property type="project" value="UniProtKB-UniRule"/>
</dbReference>
<dbReference type="InterPro" id="IPR009060">
    <property type="entry name" value="UBA-like_sf"/>
</dbReference>
<dbReference type="InterPro" id="IPR004806">
    <property type="entry name" value="Rad23"/>
</dbReference>
<dbReference type="InterPro" id="IPR015360">
    <property type="entry name" value="XPC-bd"/>
</dbReference>
<protein>
    <recommendedName>
        <fullName evidence="8">UV excision repair protein RAD23</fullName>
    </recommendedName>
</protein>
<dbReference type="PROSITE" id="PS50053">
    <property type="entry name" value="UBIQUITIN_2"/>
    <property type="match status" value="1"/>
</dbReference>
<accession>A0AAD9KA62</accession>
<keyword evidence="5" id="KW-0647">Proteasome</keyword>
<feature type="region of interest" description="Disordered" evidence="9">
    <location>
        <begin position="344"/>
        <end position="371"/>
    </location>
</feature>
<keyword evidence="4 8" id="KW-0227">DNA damage</keyword>
<dbReference type="GO" id="GO:0070628">
    <property type="term" value="F:proteasome binding"/>
    <property type="evidence" value="ECO:0007669"/>
    <property type="project" value="TreeGrafter"/>
</dbReference>
<dbReference type="GO" id="GO:0003684">
    <property type="term" value="F:damaged DNA binding"/>
    <property type="evidence" value="ECO:0007669"/>
    <property type="project" value="UniProtKB-UniRule"/>
</dbReference>
<dbReference type="SUPFAM" id="SSF46934">
    <property type="entry name" value="UBA-like"/>
    <property type="match status" value="2"/>
</dbReference>
<feature type="domain" description="Ubiquitin-like" evidence="11">
    <location>
        <begin position="1"/>
        <end position="75"/>
    </location>
</feature>
<dbReference type="FunFam" id="3.10.20.90:FF:000254">
    <property type="entry name" value="UV excision repair protein Rad23"/>
    <property type="match status" value="1"/>
</dbReference>
<dbReference type="CDD" id="cd14377">
    <property type="entry name" value="UBA1_Rad23"/>
    <property type="match status" value="1"/>
</dbReference>
<dbReference type="EMBL" id="JAODUP010000027">
    <property type="protein sequence ID" value="KAK2167504.1"/>
    <property type="molecule type" value="Genomic_DNA"/>
</dbReference>
<dbReference type="SMART" id="SM00727">
    <property type="entry name" value="STI1"/>
    <property type="match status" value="1"/>
</dbReference>
<dbReference type="CDD" id="cd14380">
    <property type="entry name" value="UBA2_Rad23"/>
    <property type="match status" value="1"/>
</dbReference>
<dbReference type="GO" id="GO:0005829">
    <property type="term" value="C:cytosol"/>
    <property type="evidence" value="ECO:0007669"/>
    <property type="project" value="TreeGrafter"/>
</dbReference>